<protein>
    <submittedName>
        <fullName evidence="1">Spiroplasmavirus-related protein</fullName>
    </submittedName>
</protein>
<dbReference type="AlphaFoldDB" id="A0A0K2JHH1"/>
<reference evidence="1 2" key="1">
    <citation type="journal article" date="2015" name="Genome Announc.">
        <title>Complete Genome Sequence of Spiroplasma kunkelii Strain CR2-3x, Causal Agent of Corn Stunt Disease in Zea mays L.</title>
        <authorList>
            <person name="Davis R.E."/>
            <person name="Shao J."/>
            <person name="Dally E.L."/>
            <person name="Zhao Y."/>
            <person name="Gasparich G.E."/>
            <person name="Gaynor B.J."/>
            <person name="Athey J.C."/>
            <person name="Harrison N.A."/>
            <person name="Donofrio N."/>
        </authorList>
    </citation>
    <scope>NUCLEOTIDE SEQUENCE [LARGE SCALE GENOMIC DNA]</scope>
    <source>
        <strain evidence="1 2">CR2-3x</strain>
    </source>
</reference>
<accession>A0A0K2JHH1</accession>
<organism evidence="1 2">
    <name type="scientific">Spiroplasma kunkelii CR2-3x</name>
    <dbReference type="NCBI Taxonomy" id="273035"/>
    <lineage>
        <taxon>Bacteria</taxon>
        <taxon>Bacillati</taxon>
        <taxon>Mycoplasmatota</taxon>
        <taxon>Mollicutes</taxon>
        <taxon>Entomoplasmatales</taxon>
        <taxon>Spiroplasmataceae</taxon>
        <taxon>Spiroplasma</taxon>
    </lineage>
</organism>
<keyword evidence="2" id="KW-1185">Reference proteome</keyword>
<evidence type="ECO:0000313" key="1">
    <source>
        <dbReference type="EMBL" id="ALA98039.1"/>
    </source>
</evidence>
<sequence>MIEEDNFINEEKWKSLLKHKAETQVYFCDAGKYRQKPLIEYMNIELRHWFPQGTDFNNVIQQKIN</sequence>
<dbReference type="Proteomes" id="UP000062963">
    <property type="component" value="Chromosome"/>
</dbReference>
<gene>
    <name evidence="1" type="ORF">SKUN_001153</name>
</gene>
<evidence type="ECO:0000313" key="2">
    <source>
        <dbReference type="Proteomes" id="UP000062963"/>
    </source>
</evidence>
<name>A0A0K2JHH1_SPIKU</name>
<dbReference type="PATRIC" id="fig|273035.7.peg.1427"/>
<proteinExistence type="predicted"/>
<dbReference type="KEGG" id="skn:SKUN_001153"/>
<dbReference type="EMBL" id="CP010899">
    <property type="protein sequence ID" value="ALA98039.1"/>
    <property type="molecule type" value="Genomic_DNA"/>
</dbReference>